<name>A0A0F8Y8G2_9ZZZZ</name>
<dbReference type="PANTHER" id="PTHR11365:SF23">
    <property type="entry name" value="HYPOTHETICAL 5-OXOPROLINASE (EUROFUNG)-RELATED"/>
    <property type="match status" value="1"/>
</dbReference>
<proteinExistence type="predicted"/>
<accession>A0A0F8Y8G2</accession>
<dbReference type="PANTHER" id="PTHR11365">
    <property type="entry name" value="5-OXOPROLINASE RELATED"/>
    <property type="match status" value="1"/>
</dbReference>
<feature type="domain" description="Acetophenone carboxylase-like C-terminal" evidence="2">
    <location>
        <begin position="257"/>
        <end position="367"/>
    </location>
</feature>
<feature type="domain" description="Hydantoinase A/oxoprolinase" evidence="1">
    <location>
        <begin position="2"/>
        <end position="240"/>
    </location>
</feature>
<evidence type="ECO:0000313" key="3">
    <source>
        <dbReference type="EMBL" id="KKK69985.1"/>
    </source>
</evidence>
<reference evidence="3" key="1">
    <citation type="journal article" date="2015" name="Nature">
        <title>Complex archaea that bridge the gap between prokaryotes and eukaryotes.</title>
        <authorList>
            <person name="Spang A."/>
            <person name="Saw J.H."/>
            <person name="Jorgensen S.L."/>
            <person name="Zaremba-Niedzwiedzka K."/>
            <person name="Martijn J."/>
            <person name="Lind A.E."/>
            <person name="van Eijk R."/>
            <person name="Schleper C."/>
            <person name="Guy L."/>
            <person name="Ettema T.J."/>
        </authorList>
    </citation>
    <scope>NUCLEOTIDE SEQUENCE</scope>
</reference>
<evidence type="ECO:0000259" key="2">
    <source>
        <dbReference type="Pfam" id="PF19278"/>
    </source>
</evidence>
<sequence length="379" mass="40727">AEEIVNKPVLTLNSGVAAGAIGGAYLADHSGFSKVITFDMGGTSTDMGIVENSAPIMTSELFLEWEGTLGFSAVDAKSIGAGGGSIAWLDEVGALHVGPQSAGADPGPASYDRGGIEPTVTDAHVHLCYINPDMFLGGKARLNVSGAKEALNKLGKQTGLDDKGLALGILRIINANMLNGLRYVSIEKGYDPREFILVCFGGTGPLHAAALMKELGVPKALIPIFPGNVSAFGMVAARPTAGASRTLYQALNTIDKKVLEPIFISLENRVVDQLTRSGIPRDEIELTRSLDMRYQGQTYEINVPLDKKSSLKQEQAREHIAELFNAEHKRRYTYANPGEPIMIVHVRVNATGSARTLRLESREKSEAMPEIARRENRTV</sequence>
<dbReference type="InterPro" id="IPR045079">
    <property type="entry name" value="Oxoprolinase-like"/>
</dbReference>
<dbReference type="GO" id="GO:0017168">
    <property type="term" value="F:5-oxoprolinase (ATP-hydrolyzing) activity"/>
    <property type="evidence" value="ECO:0007669"/>
    <property type="project" value="TreeGrafter"/>
</dbReference>
<protein>
    <submittedName>
        <fullName evidence="3">Uncharacterized protein</fullName>
    </submittedName>
</protein>
<dbReference type="InterPro" id="IPR049517">
    <property type="entry name" value="ACX-like_C"/>
</dbReference>
<dbReference type="EMBL" id="LAZR01058394">
    <property type="protein sequence ID" value="KKK69985.1"/>
    <property type="molecule type" value="Genomic_DNA"/>
</dbReference>
<dbReference type="Pfam" id="PF19278">
    <property type="entry name" value="Hydant_A_C"/>
    <property type="match status" value="1"/>
</dbReference>
<organism evidence="3">
    <name type="scientific">marine sediment metagenome</name>
    <dbReference type="NCBI Taxonomy" id="412755"/>
    <lineage>
        <taxon>unclassified sequences</taxon>
        <taxon>metagenomes</taxon>
        <taxon>ecological metagenomes</taxon>
    </lineage>
</organism>
<dbReference type="GO" id="GO:0005829">
    <property type="term" value="C:cytosol"/>
    <property type="evidence" value="ECO:0007669"/>
    <property type="project" value="TreeGrafter"/>
</dbReference>
<comment type="caution">
    <text evidence="3">The sequence shown here is derived from an EMBL/GenBank/DDBJ whole genome shotgun (WGS) entry which is preliminary data.</text>
</comment>
<feature type="non-terminal residue" evidence="3">
    <location>
        <position position="1"/>
    </location>
</feature>
<dbReference type="Pfam" id="PF01968">
    <property type="entry name" value="Hydantoinase_A"/>
    <property type="match status" value="1"/>
</dbReference>
<dbReference type="AlphaFoldDB" id="A0A0F8Y8G2"/>
<evidence type="ECO:0000259" key="1">
    <source>
        <dbReference type="Pfam" id="PF01968"/>
    </source>
</evidence>
<dbReference type="InterPro" id="IPR002821">
    <property type="entry name" value="Hydantoinase_A"/>
</dbReference>
<feature type="non-terminal residue" evidence="3">
    <location>
        <position position="379"/>
    </location>
</feature>
<gene>
    <name evidence="3" type="ORF">LCGC14_2928560</name>
</gene>
<dbReference type="GO" id="GO:0006749">
    <property type="term" value="P:glutathione metabolic process"/>
    <property type="evidence" value="ECO:0007669"/>
    <property type="project" value="TreeGrafter"/>
</dbReference>